<evidence type="ECO:0000256" key="4">
    <source>
        <dbReference type="ARBA" id="ARBA00022989"/>
    </source>
</evidence>
<keyword evidence="13" id="KW-1185">Reference proteome</keyword>
<dbReference type="SUPFAM" id="SSF58104">
    <property type="entry name" value="Methyl-accepting chemotaxis protein (MCP) signaling domain"/>
    <property type="match status" value="1"/>
</dbReference>
<evidence type="ECO:0000259" key="11">
    <source>
        <dbReference type="PROSITE" id="PS50885"/>
    </source>
</evidence>
<dbReference type="GO" id="GO:0007165">
    <property type="term" value="P:signal transduction"/>
    <property type="evidence" value="ECO:0007669"/>
    <property type="project" value="UniProtKB-KW"/>
</dbReference>
<keyword evidence="2" id="KW-1003">Cell membrane</keyword>
<protein>
    <submittedName>
        <fullName evidence="12">Methyl-accepting chemotaxis protein TlpC</fullName>
    </submittedName>
</protein>
<proteinExistence type="inferred from homology"/>
<evidence type="ECO:0000313" key="12">
    <source>
        <dbReference type="EMBL" id="GGG10806.1"/>
    </source>
</evidence>
<dbReference type="PANTHER" id="PTHR32089">
    <property type="entry name" value="METHYL-ACCEPTING CHEMOTAXIS PROTEIN MCPB"/>
    <property type="match status" value="1"/>
</dbReference>
<dbReference type="GO" id="GO:0006935">
    <property type="term" value="P:chemotaxis"/>
    <property type="evidence" value="ECO:0007669"/>
    <property type="project" value="InterPro"/>
</dbReference>
<dbReference type="GO" id="GO:0004888">
    <property type="term" value="F:transmembrane signaling receptor activity"/>
    <property type="evidence" value="ECO:0007669"/>
    <property type="project" value="InterPro"/>
</dbReference>
<dbReference type="PROSITE" id="PS50885">
    <property type="entry name" value="HAMP"/>
    <property type="match status" value="1"/>
</dbReference>
<dbReference type="SUPFAM" id="SSF103190">
    <property type="entry name" value="Sensory domain-like"/>
    <property type="match status" value="1"/>
</dbReference>
<dbReference type="InterPro" id="IPR004089">
    <property type="entry name" value="MCPsignal_dom"/>
</dbReference>
<comment type="caution">
    <text evidence="12">The sequence shown here is derived from an EMBL/GenBank/DDBJ whole genome shotgun (WGS) entry which is preliminary data.</text>
</comment>
<keyword evidence="5 9" id="KW-0472">Membrane</keyword>
<dbReference type="InterPro" id="IPR033463">
    <property type="entry name" value="sCache_3"/>
</dbReference>
<evidence type="ECO:0000259" key="10">
    <source>
        <dbReference type="PROSITE" id="PS50111"/>
    </source>
</evidence>
<evidence type="ECO:0000256" key="2">
    <source>
        <dbReference type="ARBA" id="ARBA00022475"/>
    </source>
</evidence>
<feature type="domain" description="HAMP" evidence="11">
    <location>
        <begin position="205"/>
        <end position="258"/>
    </location>
</feature>
<feature type="domain" description="Methyl-accepting transducer" evidence="10">
    <location>
        <begin position="277"/>
        <end position="548"/>
    </location>
</feature>
<dbReference type="RefSeq" id="WP_188613085.1">
    <property type="nucleotide sequence ID" value="NZ_BMJT01000001.1"/>
</dbReference>
<dbReference type="SMART" id="SM00283">
    <property type="entry name" value="MA"/>
    <property type="match status" value="1"/>
</dbReference>
<accession>A0A917FWX5</accession>
<dbReference type="Gene3D" id="1.10.287.950">
    <property type="entry name" value="Methyl-accepting chemotaxis protein"/>
    <property type="match status" value="1"/>
</dbReference>
<dbReference type="PROSITE" id="PS50111">
    <property type="entry name" value="CHEMOTAXIS_TRANSDUC_2"/>
    <property type="match status" value="1"/>
</dbReference>
<evidence type="ECO:0000313" key="13">
    <source>
        <dbReference type="Proteomes" id="UP000616608"/>
    </source>
</evidence>
<evidence type="ECO:0000256" key="3">
    <source>
        <dbReference type="ARBA" id="ARBA00022692"/>
    </source>
</evidence>
<dbReference type="Pfam" id="PF17202">
    <property type="entry name" value="sCache_3_3"/>
    <property type="match status" value="1"/>
</dbReference>
<evidence type="ECO:0000256" key="7">
    <source>
        <dbReference type="ARBA" id="ARBA00029447"/>
    </source>
</evidence>
<dbReference type="InterPro" id="IPR003660">
    <property type="entry name" value="HAMP_dom"/>
</dbReference>
<dbReference type="InterPro" id="IPR029151">
    <property type="entry name" value="Sensor-like_sf"/>
</dbReference>
<dbReference type="EMBL" id="BMJT01000001">
    <property type="protein sequence ID" value="GGG10806.1"/>
    <property type="molecule type" value="Genomic_DNA"/>
</dbReference>
<sequence length="567" mass="62171">MHSIRTKMNVLILSSVIILTIVLAIFNFYSKKQDLMESAEHKLNADLHLSAALIDQTFGGDWTIKEGQLHKGNKKIANDTALVDRLNELTEGSAVTIFQQDERVATSIVTKGERIVGTKADPTVSEQVLEKRKRYQGEANVNGVHYLTVYEPIFDANDHAIGMLFIGVPAKIYTDIVMKSTTTNIIISIIAVVITALIMTFFIRSQITRPLGQLRDTANEVADLNLTSKVLNAKGKDEIAQLAKAFQRMQHHLAEIANQLINSSSQVAESTTTLSISTDQTSESINEVSITISSIANQASDQAEEAHQIADTMTETLHNIKENTAKVQYAVAKAHESTAFAHEGQQTIEQAEQHLTIVMGAAEDSRTSVEKLGEHSKQIDNIITVITDIADQTNLLALNAAIEAARAGEQGKGFAVVADEVRKLAEQSSESAHQITTLIVNIQGEITTMMDVMQRNIEALKEQAQLVQTGGKAFHEIVHKIEETEAQMTYLEGFFEQTATKITNVQHFTQRIMGSAEDSAAVTEEVAAATEEQLAAVEEVTASTEELAQIATNLQKEASKFTTHRHE</sequence>
<feature type="transmembrane region" description="Helical" evidence="9">
    <location>
        <begin position="12"/>
        <end position="29"/>
    </location>
</feature>
<comment type="similarity">
    <text evidence="7">Belongs to the methyl-accepting chemotaxis (MCP) protein family.</text>
</comment>
<feature type="transmembrane region" description="Helical" evidence="9">
    <location>
        <begin position="185"/>
        <end position="203"/>
    </location>
</feature>
<dbReference type="Pfam" id="PF00672">
    <property type="entry name" value="HAMP"/>
    <property type="match status" value="1"/>
</dbReference>
<dbReference type="AlphaFoldDB" id="A0A917FWX5"/>
<organism evidence="12 13">
    <name type="scientific">Lysinibacillus alkalisoli</name>
    <dbReference type="NCBI Taxonomy" id="1911548"/>
    <lineage>
        <taxon>Bacteria</taxon>
        <taxon>Bacillati</taxon>
        <taxon>Bacillota</taxon>
        <taxon>Bacilli</taxon>
        <taxon>Bacillales</taxon>
        <taxon>Bacillaceae</taxon>
        <taxon>Lysinibacillus</taxon>
    </lineage>
</organism>
<keyword evidence="6 8" id="KW-0807">Transducer</keyword>
<comment type="subcellular location">
    <subcellularLocation>
        <location evidence="1">Cell membrane</location>
        <topology evidence="1">Multi-pass membrane protein</topology>
    </subcellularLocation>
</comment>
<evidence type="ECO:0000256" key="5">
    <source>
        <dbReference type="ARBA" id="ARBA00023136"/>
    </source>
</evidence>
<dbReference type="Gene3D" id="6.10.340.10">
    <property type="match status" value="1"/>
</dbReference>
<dbReference type="Pfam" id="PF00015">
    <property type="entry name" value="MCPsignal"/>
    <property type="match status" value="1"/>
</dbReference>
<name>A0A917FWX5_9BACI</name>
<gene>
    <name evidence="12" type="primary">tlpC</name>
    <name evidence="12" type="ORF">GCM10007425_01330</name>
</gene>
<dbReference type="InterPro" id="IPR004090">
    <property type="entry name" value="Chemotax_Me-accpt_rcpt"/>
</dbReference>
<dbReference type="GO" id="GO:0005886">
    <property type="term" value="C:plasma membrane"/>
    <property type="evidence" value="ECO:0007669"/>
    <property type="project" value="UniProtKB-SubCell"/>
</dbReference>
<dbReference type="CDD" id="cd06225">
    <property type="entry name" value="HAMP"/>
    <property type="match status" value="1"/>
</dbReference>
<dbReference type="PRINTS" id="PR00260">
    <property type="entry name" value="CHEMTRNSDUCR"/>
</dbReference>
<evidence type="ECO:0000256" key="8">
    <source>
        <dbReference type="PROSITE-ProRule" id="PRU00284"/>
    </source>
</evidence>
<dbReference type="SMART" id="SM00304">
    <property type="entry name" value="HAMP"/>
    <property type="match status" value="1"/>
</dbReference>
<keyword evidence="3 9" id="KW-0812">Transmembrane</keyword>
<reference evidence="12" key="2">
    <citation type="submission" date="2020-09" db="EMBL/GenBank/DDBJ databases">
        <authorList>
            <person name="Sun Q."/>
            <person name="Zhou Y."/>
        </authorList>
    </citation>
    <scope>NUCLEOTIDE SEQUENCE</scope>
    <source>
        <strain evidence="12">CGMCC 1.15760</strain>
    </source>
</reference>
<evidence type="ECO:0000256" key="9">
    <source>
        <dbReference type="SAM" id="Phobius"/>
    </source>
</evidence>
<evidence type="ECO:0000256" key="6">
    <source>
        <dbReference type="ARBA" id="ARBA00023224"/>
    </source>
</evidence>
<evidence type="ECO:0000256" key="1">
    <source>
        <dbReference type="ARBA" id="ARBA00004651"/>
    </source>
</evidence>
<reference evidence="12" key="1">
    <citation type="journal article" date="2014" name="Int. J. Syst. Evol. Microbiol.">
        <title>Complete genome sequence of Corynebacterium casei LMG S-19264T (=DSM 44701T), isolated from a smear-ripened cheese.</title>
        <authorList>
            <consortium name="US DOE Joint Genome Institute (JGI-PGF)"/>
            <person name="Walter F."/>
            <person name="Albersmeier A."/>
            <person name="Kalinowski J."/>
            <person name="Ruckert C."/>
        </authorList>
    </citation>
    <scope>NUCLEOTIDE SEQUENCE</scope>
    <source>
        <strain evidence="12">CGMCC 1.15760</strain>
    </source>
</reference>
<dbReference type="PANTHER" id="PTHR32089:SF112">
    <property type="entry name" value="LYSOZYME-LIKE PROTEIN-RELATED"/>
    <property type="match status" value="1"/>
</dbReference>
<dbReference type="Proteomes" id="UP000616608">
    <property type="component" value="Unassembled WGS sequence"/>
</dbReference>
<keyword evidence="4 9" id="KW-1133">Transmembrane helix</keyword>